<dbReference type="EMBL" id="CM042009">
    <property type="protein sequence ID" value="KAI3792296.1"/>
    <property type="molecule type" value="Genomic_DNA"/>
</dbReference>
<dbReference type="Proteomes" id="UP001055811">
    <property type="component" value="Linkage Group LG01"/>
</dbReference>
<comment type="caution">
    <text evidence="1">The sequence shown here is derived from an EMBL/GenBank/DDBJ whole genome shotgun (WGS) entry which is preliminary data.</text>
</comment>
<name>A0ACB9HAM7_CICIN</name>
<evidence type="ECO:0000313" key="1">
    <source>
        <dbReference type="EMBL" id="KAI3792296.1"/>
    </source>
</evidence>
<proteinExistence type="predicted"/>
<sequence length="166" mass="19133">MNVVGKRFRIARFIGLKDAATMKDRLWGIWIGPLKLRVKLTSYVRKEILSKRNDTNGKARSNDVPNLKSVVDTPCRLNNVVVPRNEMNKNMRMFFEVVKIVSPMTSVKAENDTRSKHVEYVGEQRNMEGFIENVEKWCRCDSGIFLGDQESRGSDSTRKVPPWSIK</sequence>
<reference evidence="1 2" key="2">
    <citation type="journal article" date="2022" name="Mol. Ecol. Resour.">
        <title>The genomes of chicory, endive, great burdock and yacon provide insights into Asteraceae paleo-polyploidization history and plant inulin production.</title>
        <authorList>
            <person name="Fan W."/>
            <person name="Wang S."/>
            <person name="Wang H."/>
            <person name="Wang A."/>
            <person name="Jiang F."/>
            <person name="Liu H."/>
            <person name="Zhao H."/>
            <person name="Xu D."/>
            <person name="Zhang Y."/>
        </authorList>
    </citation>
    <scope>NUCLEOTIDE SEQUENCE [LARGE SCALE GENOMIC DNA]</scope>
    <source>
        <strain evidence="2">cv. Punajuju</strain>
        <tissue evidence="1">Leaves</tissue>
    </source>
</reference>
<protein>
    <submittedName>
        <fullName evidence="1">Uncharacterized protein</fullName>
    </submittedName>
</protein>
<keyword evidence="2" id="KW-1185">Reference proteome</keyword>
<gene>
    <name evidence="1" type="ORF">L2E82_06171</name>
</gene>
<organism evidence="1 2">
    <name type="scientific">Cichorium intybus</name>
    <name type="common">Chicory</name>
    <dbReference type="NCBI Taxonomy" id="13427"/>
    <lineage>
        <taxon>Eukaryota</taxon>
        <taxon>Viridiplantae</taxon>
        <taxon>Streptophyta</taxon>
        <taxon>Embryophyta</taxon>
        <taxon>Tracheophyta</taxon>
        <taxon>Spermatophyta</taxon>
        <taxon>Magnoliopsida</taxon>
        <taxon>eudicotyledons</taxon>
        <taxon>Gunneridae</taxon>
        <taxon>Pentapetalae</taxon>
        <taxon>asterids</taxon>
        <taxon>campanulids</taxon>
        <taxon>Asterales</taxon>
        <taxon>Asteraceae</taxon>
        <taxon>Cichorioideae</taxon>
        <taxon>Cichorieae</taxon>
        <taxon>Cichoriinae</taxon>
        <taxon>Cichorium</taxon>
    </lineage>
</organism>
<reference evidence="2" key="1">
    <citation type="journal article" date="2022" name="Mol. Ecol. Resour.">
        <title>The genomes of chicory, endive, great burdock and yacon provide insights into Asteraceae palaeo-polyploidization history and plant inulin production.</title>
        <authorList>
            <person name="Fan W."/>
            <person name="Wang S."/>
            <person name="Wang H."/>
            <person name="Wang A."/>
            <person name="Jiang F."/>
            <person name="Liu H."/>
            <person name="Zhao H."/>
            <person name="Xu D."/>
            <person name="Zhang Y."/>
        </authorList>
    </citation>
    <scope>NUCLEOTIDE SEQUENCE [LARGE SCALE GENOMIC DNA]</scope>
    <source>
        <strain evidence="2">cv. Punajuju</strain>
    </source>
</reference>
<evidence type="ECO:0000313" key="2">
    <source>
        <dbReference type="Proteomes" id="UP001055811"/>
    </source>
</evidence>
<accession>A0ACB9HAM7</accession>